<name>A0A5B8XCL1_9RICK</name>
<evidence type="ECO:0000313" key="2">
    <source>
        <dbReference type="Proteomes" id="UP000321934"/>
    </source>
</evidence>
<accession>A0A5B8XCL1</accession>
<proteinExistence type="predicted"/>
<keyword evidence="2" id="KW-1185">Reference proteome</keyword>
<sequence length="37" mass="4336">MALPTYENLMHTVLSKFLDGKSYRKIDTFVTIKTLFI</sequence>
<evidence type="ECO:0000313" key="1">
    <source>
        <dbReference type="EMBL" id="QED23088.1"/>
    </source>
</evidence>
<organism evidence="1 2">
    <name type="scientific">Candidatus Deianiraea vastatrix</name>
    <dbReference type="NCBI Taxonomy" id="2163644"/>
    <lineage>
        <taxon>Bacteria</taxon>
        <taxon>Pseudomonadati</taxon>
        <taxon>Pseudomonadota</taxon>
        <taxon>Alphaproteobacteria</taxon>
        <taxon>Rickettsiales</taxon>
        <taxon>Candidatus Deianiraeaceae</taxon>
        <taxon>Candidatus Deianiraea</taxon>
    </lineage>
</organism>
<gene>
    <name evidence="1" type="ORF">Deia_00281</name>
</gene>
<dbReference type="AlphaFoldDB" id="A0A5B8XCL1"/>
<reference evidence="1 2" key="1">
    <citation type="journal article" date="2019" name="ISME J.">
        <title>Deianiraea, an extracellular bacterium associated with the ciliate Paramecium, suggests an alternative scenario for the evolution of Rickettsiales.</title>
        <authorList>
            <person name="Castelli M."/>
            <person name="Sabaneyeva E."/>
            <person name="Lanzoni O."/>
            <person name="Lebedeva N."/>
            <person name="Floriano A.M."/>
            <person name="Gaiarsa S."/>
            <person name="Benken K."/>
            <person name="Modeo L."/>
            <person name="Bandi C."/>
            <person name="Potekhin A."/>
            <person name="Sassera D."/>
            <person name="Petroni G."/>
        </authorList>
    </citation>
    <scope>NUCLEOTIDE SEQUENCE [LARGE SCALE GENOMIC DNA]</scope>
    <source>
        <strain evidence="1">CyL4-1</strain>
    </source>
</reference>
<dbReference type="EMBL" id="CP029077">
    <property type="protein sequence ID" value="QED23088.1"/>
    <property type="molecule type" value="Genomic_DNA"/>
</dbReference>
<protein>
    <submittedName>
        <fullName evidence="1">Uncharacterized protein</fullName>
    </submittedName>
</protein>
<dbReference type="Proteomes" id="UP000321934">
    <property type="component" value="Chromosome"/>
</dbReference>